<dbReference type="RefSeq" id="WP_100898759.1">
    <property type="nucleotide sequence ID" value="NZ_CAWNNC010000001.1"/>
</dbReference>
<keyword evidence="3" id="KW-1185">Reference proteome</keyword>
<proteinExistence type="predicted"/>
<organism evidence="2 3">
    <name type="scientific">Nostoc flagelliforme CCNUN1</name>
    <dbReference type="NCBI Taxonomy" id="2038116"/>
    <lineage>
        <taxon>Bacteria</taxon>
        <taxon>Bacillati</taxon>
        <taxon>Cyanobacteriota</taxon>
        <taxon>Cyanophyceae</taxon>
        <taxon>Nostocales</taxon>
        <taxon>Nostocaceae</taxon>
        <taxon>Nostoc</taxon>
    </lineage>
</organism>
<dbReference type="KEGG" id="nfl:COO91_02915"/>
<gene>
    <name evidence="2" type="ORF">COO91_02915</name>
</gene>
<evidence type="ECO:0000313" key="2">
    <source>
        <dbReference type="EMBL" id="AUB36986.1"/>
    </source>
</evidence>
<accession>A0A2K8SNE2</accession>
<feature type="region of interest" description="Disordered" evidence="1">
    <location>
        <begin position="50"/>
        <end position="71"/>
    </location>
</feature>
<reference evidence="2 3" key="1">
    <citation type="submission" date="2017-11" db="EMBL/GenBank/DDBJ databases">
        <title>Complete genome of a free-living desiccation-tolerant cyanobacterium and its photosynthetic adaptation to extreme terrestrial habitat.</title>
        <authorList>
            <person name="Shang J."/>
        </authorList>
    </citation>
    <scope>NUCLEOTIDE SEQUENCE [LARGE SCALE GENOMIC DNA]</scope>
    <source>
        <strain evidence="2 3">CCNUN1</strain>
    </source>
</reference>
<protein>
    <submittedName>
        <fullName evidence="2">Uncharacterized protein</fullName>
    </submittedName>
</protein>
<evidence type="ECO:0000313" key="3">
    <source>
        <dbReference type="Proteomes" id="UP000232003"/>
    </source>
</evidence>
<evidence type="ECO:0000256" key="1">
    <source>
        <dbReference type="SAM" id="MobiDB-lite"/>
    </source>
</evidence>
<dbReference type="EMBL" id="CP024785">
    <property type="protein sequence ID" value="AUB36986.1"/>
    <property type="molecule type" value="Genomic_DNA"/>
</dbReference>
<name>A0A2K8SNE2_9NOSO</name>
<dbReference type="AlphaFoldDB" id="A0A2K8SNE2"/>
<dbReference type="Proteomes" id="UP000232003">
    <property type="component" value="Chromosome"/>
</dbReference>
<sequence>MSKLDQEDVLKALLSVSKVLDPSKSADKLGDFDLFPTLLKGTDTLSMLANPTDNSVHPAMPTGGFSTRRCA</sequence>